<evidence type="ECO:0000313" key="3">
    <source>
        <dbReference type="Proteomes" id="UP000320333"/>
    </source>
</evidence>
<accession>A0A507CFG2</accession>
<feature type="region of interest" description="Disordered" evidence="1">
    <location>
        <begin position="145"/>
        <end position="170"/>
    </location>
</feature>
<dbReference type="AlphaFoldDB" id="A0A507CFG2"/>
<reference evidence="2 3" key="1">
    <citation type="journal article" date="2019" name="Sci. Rep.">
        <title>Comparative genomics of chytrid fungi reveal insights into the obligate biotrophic and pathogenic lifestyle of Synchytrium endobioticum.</title>
        <authorList>
            <person name="van de Vossenberg B.T.L.H."/>
            <person name="Warris S."/>
            <person name="Nguyen H.D.T."/>
            <person name="van Gent-Pelzer M.P.E."/>
            <person name="Joly D.L."/>
            <person name="van de Geest H.C."/>
            <person name="Bonants P.J.M."/>
            <person name="Smith D.S."/>
            <person name="Levesque C.A."/>
            <person name="van der Lee T.A.J."/>
        </authorList>
    </citation>
    <scope>NUCLEOTIDE SEQUENCE [LARGE SCALE GENOMIC DNA]</scope>
    <source>
        <strain evidence="2 3">CBS 675.73</strain>
    </source>
</reference>
<dbReference type="OrthoDB" id="2155617at2759"/>
<dbReference type="PANTHER" id="PTHR33211">
    <property type="entry name" value="EXPRESSED PROTEIN"/>
    <property type="match status" value="1"/>
</dbReference>
<proteinExistence type="predicted"/>
<organism evidence="2 3">
    <name type="scientific">Chytriomyces confervae</name>
    <dbReference type="NCBI Taxonomy" id="246404"/>
    <lineage>
        <taxon>Eukaryota</taxon>
        <taxon>Fungi</taxon>
        <taxon>Fungi incertae sedis</taxon>
        <taxon>Chytridiomycota</taxon>
        <taxon>Chytridiomycota incertae sedis</taxon>
        <taxon>Chytridiomycetes</taxon>
        <taxon>Chytridiales</taxon>
        <taxon>Chytriomycetaceae</taxon>
        <taxon>Chytriomyces</taxon>
    </lineage>
</organism>
<protein>
    <submittedName>
        <fullName evidence="2">Uncharacterized protein</fullName>
    </submittedName>
</protein>
<evidence type="ECO:0000256" key="1">
    <source>
        <dbReference type="SAM" id="MobiDB-lite"/>
    </source>
</evidence>
<feature type="region of interest" description="Disordered" evidence="1">
    <location>
        <begin position="98"/>
        <end position="132"/>
    </location>
</feature>
<comment type="caution">
    <text evidence="2">The sequence shown here is derived from an EMBL/GenBank/DDBJ whole genome shotgun (WGS) entry which is preliminary data.</text>
</comment>
<dbReference type="EMBL" id="QEAP01001840">
    <property type="protein sequence ID" value="TPX40250.1"/>
    <property type="molecule type" value="Genomic_DNA"/>
</dbReference>
<sequence>MNQVFWVQYQTNQPVKIETHYVGERERRRPLSDVADVIGAATLGTTRRLIGLPKDFGPLTLHAVVDGVEGPALEPDLPLSALSSGLTAKTALVIKSKSDMHVHDSSRTSGSGKSSRSSINKNVIQKDSIGIHTERGRPDLLAKLDQPVHGAPTTSLSLMASDRPIQFNQR</sequence>
<feature type="non-terminal residue" evidence="2">
    <location>
        <position position="170"/>
    </location>
</feature>
<feature type="compositionally biased region" description="Low complexity" evidence="1">
    <location>
        <begin position="107"/>
        <end position="118"/>
    </location>
</feature>
<dbReference type="PANTHER" id="PTHR33211:SF107">
    <property type="entry name" value="NON-SPECIFIC SERINE_THREONINE PROTEIN KINASE"/>
    <property type="match status" value="1"/>
</dbReference>
<evidence type="ECO:0000313" key="2">
    <source>
        <dbReference type="EMBL" id="TPX40250.1"/>
    </source>
</evidence>
<name>A0A507CFG2_9FUNG</name>
<gene>
    <name evidence="2" type="ORF">CcCBS67573_g10635</name>
</gene>
<dbReference type="Proteomes" id="UP000320333">
    <property type="component" value="Unassembled WGS sequence"/>
</dbReference>
<keyword evidence="3" id="KW-1185">Reference proteome</keyword>